<dbReference type="InterPro" id="IPR018955">
    <property type="entry name" value="BCDHK/PDK_N"/>
</dbReference>
<keyword evidence="3 8" id="KW-0547">Nucleotide-binding</keyword>
<dbReference type="SUPFAM" id="SSF55874">
    <property type="entry name" value="ATPase domain of HSP90 chaperone/DNA topoisomerase II/histidine kinase"/>
    <property type="match status" value="1"/>
</dbReference>
<dbReference type="GO" id="GO:0010906">
    <property type="term" value="P:regulation of glucose metabolic process"/>
    <property type="evidence" value="ECO:0007669"/>
    <property type="project" value="TreeGrafter"/>
</dbReference>
<comment type="subcellular location">
    <subcellularLocation>
        <location evidence="8">Mitochondrion matrix</location>
    </subcellularLocation>
</comment>
<dbReference type="SUPFAM" id="SSF69012">
    <property type="entry name" value="alpha-ketoacid dehydrogenase kinase, N-terminal domain"/>
    <property type="match status" value="1"/>
</dbReference>
<dbReference type="InterPro" id="IPR036890">
    <property type="entry name" value="HATPase_C_sf"/>
</dbReference>
<dbReference type="VEuPathDB" id="TriTrypDB:BCY84_01614"/>
<dbReference type="GO" id="GO:0005759">
    <property type="term" value="C:mitochondrial matrix"/>
    <property type="evidence" value="ECO:0007669"/>
    <property type="project" value="UniProtKB-SubCell"/>
</dbReference>
<protein>
    <recommendedName>
        <fullName evidence="8">Protein-serine/threonine kinase</fullName>
        <ecNumber evidence="8">2.7.11.-</ecNumber>
    </recommendedName>
</protein>
<accession>A0A2V2VGU8</accession>
<dbReference type="GO" id="GO:0004740">
    <property type="term" value="F:pyruvate dehydrogenase (acetyl-transferring) kinase activity"/>
    <property type="evidence" value="ECO:0007669"/>
    <property type="project" value="UniProtKB-EC"/>
</dbReference>
<dbReference type="EC" id="2.7.11.-" evidence="8"/>
<comment type="similarity">
    <text evidence="1 8">Belongs to the PDK/BCKDK protein kinase family.</text>
</comment>
<dbReference type="Gene3D" id="1.20.140.20">
    <property type="entry name" value="Alpha-ketoacid/pyruvate dehydrogenase kinase, N-terminal domain"/>
    <property type="match status" value="1"/>
</dbReference>
<keyword evidence="4 8" id="KW-0418">Kinase</keyword>
<dbReference type="CDD" id="cd16929">
    <property type="entry name" value="HATPase_PDK-like"/>
    <property type="match status" value="1"/>
</dbReference>
<dbReference type="VEuPathDB" id="TriTrypDB:TcCL_ESM09777"/>
<evidence type="ECO:0000256" key="3">
    <source>
        <dbReference type="ARBA" id="ARBA00022741"/>
    </source>
</evidence>
<dbReference type="VEuPathDB" id="TriTrypDB:Tc_MARK_5979"/>
<gene>
    <name evidence="11" type="ORF">C4B63_22g11</name>
</gene>
<feature type="domain" description="Histidine kinase/HSP90-like ATPase" evidence="9">
    <location>
        <begin position="285"/>
        <end position="421"/>
    </location>
</feature>
<dbReference type="EMBL" id="PRFA01000022">
    <property type="protein sequence ID" value="PWU95374.1"/>
    <property type="molecule type" value="Genomic_DNA"/>
</dbReference>
<dbReference type="Gene3D" id="3.30.565.10">
    <property type="entry name" value="Histidine kinase-like ATPase, C-terminal domain"/>
    <property type="match status" value="1"/>
</dbReference>
<dbReference type="PANTHER" id="PTHR11947">
    <property type="entry name" value="PYRUVATE DEHYDROGENASE KINASE"/>
    <property type="match status" value="1"/>
</dbReference>
<dbReference type="VEuPathDB" id="TriTrypDB:TcYC6_0017360"/>
<dbReference type="Pfam" id="PF02518">
    <property type="entry name" value="HATPase_c"/>
    <property type="match status" value="1"/>
</dbReference>
<evidence type="ECO:0000256" key="8">
    <source>
        <dbReference type="RuleBase" id="RU366032"/>
    </source>
</evidence>
<sequence>MRRFSGFLRVAAVCLCRNKVDFSDLQRELQEVKKRVGAIEERQTLQSLLAFYSSRPMQKLSNLNEVIYYCLKTGYNAEIFCHMELPVLLARLIMAIDTLPCGLNAMPSVLLVRNTYLDSFKKLIKCDFPDNDERILHFRRVVADIEEAHSKRDVLGTMAMGLLELKKLLSRHGQYVFSQNKKPSGSAFELPLDEALMDVTKPMDNFSLRMVNYNFISRMLLTLEENDDDMVGMVDLKIDLERVVRNAVDDAKEVCTQHYGDCPDVKFIISKDANTMRFPHMSSTITYIVVELMKNAFRATVESHMERNSAGMVDCSNLPPVEVLVNIKKNAKHACICVSDEGLGMTRAQCELAMTYAYTTVKRPIIQHGADEDSEEERNGVSPLAGYGFGLPMSRVYAQAFGGDLVMSTMEGYGTRVYYYIKP</sequence>
<evidence type="ECO:0000256" key="6">
    <source>
        <dbReference type="ARBA" id="ARBA00023128"/>
    </source>
</evidence>
<dbReference type="VEuPathDB" id="TriTrypDB:TcG_07750"/>
<dbReference type="GO" id="GO:0005524">
    <property type="term" value="F:ATP binding"/>
    <property type="evidence" value="ECO:0007669"/>
    <property type="project" value="UniProtKB-UniRule"/>
</dbReference>
<dbReference type="VEuPathDB" id="TriTrypDB:C4B63_22g11"/>
<evidence type="ECO:0000259" key="10">
    <source>
        <dbReference type="Pfam" id="PF10436"/>
    </source>
</evidence>
<evidence type="ECO:0000256" key="2">
    <source>
        <dbReference type="ARBA" id="ARBA00022679"/>
    </source>
</evidence>
<keyword evidence="5 8" id="KW-0067">ATP-binding</keyword>
<dbReference type="AlphaFoldDB" id="A0A2V2VGU8"/>
<name>A0A2V2VGU8_TRYCR</name>
<keyword evidence="6 8" id="KW-0496">Mitochondrion</keyword>
<proteinExistence type="inferred from homology"/>
<evidence type="ECO:0000256" key="5">
    <source>
        <dbReference type="ARBA" id="ARBA00022840"/>
    </source>
</evidence>
<dbReference type="VEuPathDB" id="TriTrypDB:TCSYLVIO_007262"/>
<evidence type="ECO:0000259" key="9">
    <source>
        <dbReference type="Pfam" id="PF02518"/>
    </source>
</evidence>
<comment type="caution">
    <text evidence="11">The sequence shown here is derived from an EMBL/GenBank/DDBJ whole genome shotgun (WGS) entry which is preliminary data.</text>
</comment>
<dbReference type="InterPro" id="IPR039028">
    <property type="entry name" value="BCKD/PDK"/>
</dbReference>
<evidence type="ECO:0000256" key="4">
    <source>
        <dbReference type="ARBA" id="ARBA00022777"/>
    </source>
</evidence>
<dbReference type="VEuPathDB" id="TriTrypDB:TCDM_01046"/>
<dbReference type="Proteomes" id="UP000246121">
    <property type="component" value="Unassembled WGS sequence"/>
</dbReference>
<feature type="domain" description="Branched-chain alpha-ketoacid dehydrogenase kinase/Pyruvate dehydrogenase kinase N-terminal" evidence="10">
    <location>
        <begin position="75"/>
        <end position="235"/>
    </location>
</feature>
<dbReference type="VEuPathDB" id="TriTrypDB:C3747_169g84"/>
<evidence type="ECO:0000256" key="1">
    <source>
        <dbReference type="ARBA" id="ARBA00006155"/>
    </source>
</evidence>
<organism evidence="11 12">
    <name type="scientific">Trypanosoma cruzi</name>
    <dbReference type="NCBI Taxonomy" id="5693"/>
    <lineage>
        <taxon>Eukaryota</taxon>
        <taxon>Discoba</taxon>
        <taxon>Euglenozoa</taxon>
        <taxon>Kinetoplastea</taxon>
        <taxon>Metakinetoplastina</taxon>
        <taxon>Trypanosomatida</taxon>
        <taxon>Trypanosomatidae</taxon>
        <taxon>Trypanosoma</taxon>
        <taxon>Schizotrypanum</taxon>
    </lineage>
</organism>
<evidence type="ECO:0000313" key="11">
    <source>
        <dbReference type="EMBL" id="PWU95374.1"/>
    </source>
</evidence>
<dbReference type="VEuPathDB" id="TriTrypDB:TcCLB.511421.110"/>
<reference evidence="11 12" key="1">
    <citation type="journal article" date="2018" name="Microb. Genom.">
        <title>Expanding an expanded genome: long-read sequencing of Trypanosoma cruzi.</title>
        <authorList>
            <person name="Berna L."/>
            <person name="Rodriguez M."/>
            <person name="Chiribao M.L."/>
            <person name="Parodi-Talice A."/>
            <person name="Pita S."/>
            <person name="Rijo G."/>
            <person name="Alvarez-Valin F."/>
            <person name="Robello C."/>
        </authorList>
    </citation>
    <scope>NUCLEOTIDE SEQUENCE [LARGE SCALE GENOMIC DNA]</scope>
    <source>
        <strain evidence="11 12">Dm28c</strain>
    </source>
</reference>
<dbReference type="VEuPathDB" id="TriTrypDB:ECC02_005566"/>
<evidence type="ECO:0000256" key="7">
    <source>
        <dbReference type="ARBA" id="ARBA00048201"/>
    </source>
</evidence>
<dbReference type="InterPro" id="IPR003594">
    <property type="entry name" value="HATPase_dom"/>
</dbReference>
<keyword evidence="2 8" id="KW-0808">Transferase</keyword>
<dbReference type="VEuPathDB" id="TriTrypDB:TcBrA4_0036910"/>
<comment type="catalytic activity">
    <reaction evidence="7">
        <text>L-seryl-[pyruvate dehydrogenase E1 alpha subunit] + ATP = O-phospho-L-seryl-[pyruvate dehydrogenase E1 alpha subunit] + ADP + H(+)</text>
        <dbReference type="Rhea" id="RHEA:23052"/>
        <dbReference type="Rhea" id="RHEA-COMP:13689"/>
        <dbReference type="Rhea" id="RHEA-COMP:13690"/>
        <dbReference type="ChEBI" id="CHEBI:15378"/>
        <dbReference type="ChEBI" id="CHEBI:29999"/>
        <dbReference type="ChEBI" id="CHEBI:30616"/>
        <dbReference type="ChEBI" id="CHEBI:83421"/>
        <dbReference type="ChEBI" id="CHEBI:456216"/>
        <dbReference type="EC" id="2.7.11.2"/>
    </reaction>
</comment>
<dbReference type="InterPro" id="IPR036784">
    <property type="entry name" value="AK/P_DHK_N_sf"/>
</dbReference>
<dbReference type="PANTHER" id="PTHR11947:SF3">
    <property type="entry name" value="[PYRUVATE DEHYDROGENASE (ACETYL-TRANSFERRING)] KINASE, MITOCHONDRIAL"/>
    <property type="match status" value="1"/>
</dbReference>
<evidence type="ECO:0000313" key="12">
    <source>
        <dbReference type="Proteomes" id="UP000246121"/>
    </source>
</evidence>
<dbReference type="Pfam" id="PF10436">
    <property type="entry name" value="BCDHK_Adom3"/>
    <property type="match status" value="1"/>
</dbReference>